<proteinExistence type="predicted"/>
<name>A0A0U2N330_9LACO</name>
<dbReference type="EMBL" id="KT307081">
    <property type="protein sequence ID" value="ALS46620.1"/>
    <property type="molecule type" value="Genomic_DNA"/>
</dbReference>
<evidence type="ECO:0000313" key="1">
    <source>
        <dbReference type="EMBL" id="ALS46620.1"/>
    </source>
</evidence>
<protein>
    <submittedName>
        <fullName evidence="1">Salivaricin KL-D4 alpha peptide</fullName>
    </submittedName>
</protein>
<dbReference type="AlphaFoldDB" id="A0A0U2N330"/>
<dbReference type="GO" id="GO:0042742">
    <property type="term" value="P:defense response to bacterium"/>
    <property type="evidence" value="ECO:0007669"/>
    <property type="project" value="InterPro"/>
</dbReference>
<organism evidence="1">
    <name type="scientific">Ligilactobacillus salivarius</name>
    <dbReference type="NCBI Taxonomy" id="1624"/>
    <lineage>
        <taxon>Bacteria</taxon>
        <taxon>Bacillati</taxon>
        <taxon>Bacillota</taxon>
        <taxon>Bacilli</taxon>
        <taxon>Lactobacillales</taxon>
        <taxon>Lactobacillaceae</taxon>
        <taxon>Ligilactobacillus</taxon>
    </lineage>
</organism>
<dbReference type="InterPro" id="IPR019493">
    <property type="entry name" value="Bacteriocin_IIb_lactacin-rel"/>
</dbReference>
<reference evidence="1" key="1">
    <citation type="submission" date="2015-07" db="EMBL/GenBank/DDBJ databases">
        <title>Characterization of Antimicrobial Substance from Lactobacillus salivarius KL-D4 and its Application as Biopreservative.</title>
        <authorList>
            <person name="Therdtatha P."/>
            <person name="Tandumrongpong C."/>
            <person name="Pilasombut K."/>
            <person name="Matsusaki H."/>
            <person name="Kaewsompong S."/>
            <person name="Nitisinprasert S."/>
        </authorList>
    </citation>
    <scope>NUCLEOTIDE SEQUENCE</scope>
    <source>
        <strain evidence="1">KL-D4</strain>
    </source>
</reference>
<sequence length="67" mass="6651">MIIMNKEFTVLTEVELVKVDGGKRYPNCVGNFLGGLFAGAAAGVPLGPAGIVGGANLGMVGGALTCL</sequence>
<accession>A0A0U2N330</accession>
<dbReference type="Pfam" id="PF10439">
    <property type="entry name" value="Bacteriocin_IIc"/>
    <property type="match status" value="1"/>
</dbReference>